<accession>A0A829GKD6</accession>
<evidence type="ECO:0000256" key="1">
    <source>
        <dbReference type="SAM" id="Phobius"/>
    </source>
</evidence>
<dbReference type="Proteomes" id="UP000014316">
    <property type="component" value="Unassembled WGS sequence"/>
</dbReference>
<gene>
    <name evidence="2" type="ORF">Lpp123_02244</name>
</gene>
<keyword evidence="1" id="KW-0472">Membrane</keyword>
<feature type="transmembrane region" description="Helical" evidence="1">
    <location>
        <begin position="30"/>
        <end position="49"/>
    </location>
</feature>
<dbReference type="AlphaFoldDB" id="A0A829GKD6"/>
<dbReference type="EMBL" id="ANJW01000131">
    <property type="protein sequence ID" value="EPC57971.1"/>
    <property type="molecule type" value="Genomic_DNA"/>
</dbReference>
<keyword evidence="1" id="KW-0812">Transmembrane</keyword>
<protein>
    <submittedName>
        <fullName evidence="2">Membrane-associated protein</fullName>
    </submittedName>
</protein>
<reference evidence="2 3" key="1">
    <citation type="journal article" date="2013" name="PLoS ONE">
        <title>Lactobacillus paracasei comparative genomics: towards species pan-genome definition and exploitation of diversity.</title>
        <authorList>
            <person name="Smokvina T."/>
            <person name="Wels M."/>
            <person name="Polka J."/>
            <person name="Chervaux C."/>
            <person name="Brisse S."/>
            <person name="Boekhorst J."/>
            <person name="van Hylckama Vlieg J.E."/>
            <person name="Siezen R.J."/>
        </authorList>
    </citation>
    <scope>NUCLEOTIDE SEQUENCE [LARGE SCALE GENOMIC DNA]</scope>
    <source>
        <strain evidence="2 3">Lpp123</strain>
    </source>
</reference>
<keyword evidence="1" id="KW-1133">Transmembrane helix</keyword>
<sequence>MGGGVVLVVSITFHSGSALAMLDTPFTRPMPWFVNIIIGAIAYGIHWVLQHRYHLKSFFQR</sequence>
<evidence type="ECO:0000313" key="2">
    <source>
        <dbReference type="EMBL" id="EPC57971.1"/>
    </source>
</evidence>
<name>A0A829GKD6_LACPA</name>
<proteinExistence type="predicted"/>
<organism evidence="2 3">
    <name type="scientific">Lacticaseibacillus paracasei subsp. paracasei Lpp123</name>
    <dbReference type="NCBI Taxonomy" id="1256201"/>
    <lineage>
        <taxon>Bacteria</taxon>
        <taxon>Bacillati</taxon>
        <taxon>Bacillota</taxon>
        <taxon>Bacilli</taxon>
        <taxon>Lactobacillales</taxon>
        <taxon>Lactobacillaceae</taxon>
        <taxon>Lacticaseibacillus</taxon>
    </lineage>
</organism>
<evidence type="ECO:0000313" key="3">
    <source>
        <dbReference type="Proteomes" id="UP000014316"/>
    </source>
</evidence>
<comment type="caution">
    <text evidence="2">The sequence shown here is derived from an EMBL/GenBank/DDBJ whole genome shotgun (WGS) entry which is preliminary data.</text>
</comment>